<keyword evidence="6" id="KW-1185">Reference proteome</keyword>
<dbReference type="Pfam" id="PF13682">
    <property type="entry name" value="CZB"/>
    <property type="match status" value="1"/>
</dbReference>
<dbReference type="GO" id="GO:0004888">
    <property type="term" value="F:transmembrane signaling receptor activity"/>
    <property type="evidence" value="ECO:0007669"/>
    <property type="project" value="InterPro"/>
</dbReference>
<evidence type="ECO:0000256" key="3">
    <source>
        <dbReference type="PROSITE-ProRule" id="PRU00284"/>
    </source>
</evidence>
<dbReference type="Gene3D" id="1.10.287.950">
    <property type="entry name" value="Methyl-accepting chemotaxis protein"/>
    <property type="match status" value="1"/>
</dbReference>
<reference evidence="5 6" key="1">
    <citation type="submission" date="2019-10" db="EMBL/GenBank/DDBJ databases">
        <title>Comparative genomics of sulfur disproportionating microorganisms.</title>
        <authorList>
            <person name="Ward L.M."/>
            <person name="Bertran E."/>
            <person name="Johnston D."/>
        </authorList>
    </citation>
    <scope>NUCLEOTIDE SEQUENCE [LARGE SCALE GENOMIC DNA]</scope>
    <source>
        <strain evidence="5 6">DSM 14055</strain>
    </source>
</reference>
<evidence type="ECO:0000259" key="4">
    <source>
        <dbReference type="PROSITE" id="PS50111"/>
    </source>
</evidence>
<dbReference type="Proteomes" id="UP000441717">
    <property type="component" value="Unassembled WGS sequence"/>
</dbReference>
<dbReference type="PRINTS" id="PR00260">
    <property type="entry name" value="CHEMTRNSDUCR"/>
</dbReference>
<dbReference type="PROSITE" id="PS50111">
    <property type="entry name" value="CHEMOTAXIS_TRANSDUC_2"/>
    <property type="match status" value="1"/>
</dbReference>
<dbReference type="EMBL" id="WHYR01000058">
    <property type="protein sequence ID" value="MQL53643.1"/>
    <property type="molecule type" value="Genomic_DNA"/>
</dbReference>
<accession>A0A6N7IVN5</accession>
<dbReference type="GO" id="GO:0007165">
    <property type="term" value="P:signal transduction"/>
    <property type="evidence" value="ECO:0007669"/>
    <property type="project" value="UniProtKB-KW"/>
</dbReference>
<comment type="similarity">
    <text evidence="2">Belongs to the methyl-accepting chemotaxis (MCP) protein family.</text>
</comment>
<dbReference type="Gene3D" id="1.20.120.30">
    <property type="entry name" value="Aspartate receptor, ligand-binding domain"/>
    <property type="match status" value="1"/>
</dbReference>
<dbReference type="InterPro" id="IPR004090">
    <property type="entry name" value="Chemotax_Me-accpt_rcpt"/>
</dbReference>
<dbReference type="AlphaFoldDB" id="A0A6N7IVN5"/>
<dbReference type="PANTHER" id="PTHR32089:SF112">
    <property type="entry name" value="LYSOZYME-LIKE PROTEIN-RELATED"/>
    <property type="match status" value="1"/>
</dbReference>
<dbReference type="GO" id="GO:0006935">
    <property type="term" value="P:chemotaxis"/>
    <property type="evidence" value="ECO:0007669"/>
    <property type="project" value="InterPro"/>
</dbReference>
<gene>
    <name evidence="5" type="ORF">GFC01_15510</name>
</gene>
<sequence>MLFGKHKGAGRPLVTEKIINQALRGLAFSFFATSYAELYTFRTENRVADISKRMDNLAAAAQELSATIQEMAGSIQTATDEQNLVSSSVNAGSKALETALEKIAGTEGSISRLAEVVRDLARRVEHIEQAVTVITDITDQTHLLALNASIEAARAGDAGRGFAVVAGEIRNLAERTRHSADEIMQAVSQLKGGMHQTAATMEESTGAVLEGLQLARGIAEPFNRIETSTNTVTRLMHDLSASSQQQAAVTQEVAASVSSVAANTNFAGELARESREQSDFAEQVLGQSWSYLFTQLAGSDTGLPGFLAQRVVDHARWIAGVIKALRGEEAAAVLADHRSCHFGRWYYGEGLRLGQEMGREVQEILAALEEPHRQVHQCGLQALESHRRQLGNETYEHINCLTKSSREIIRLMMELIDRIIALQEGQNKAPIRPAAGVH</sequence>
<evidence type="ECO:0000313" key="5">
    <source>
        <dbReference type="EMBL" id="MQL53643.1"/>
    </source>
</evidence>
<dbReference type="InterPro" id="IPR004089">
    <property type="entry name" value="MCPsignal_dom"/>
</dbReference>
<organism evidence="5 6">
    <name type="scientific">Desulfofundulus thermobenzoicus</name>
    <dbReference type="NCBI Taxonomy" id="29376"/>
    <lineage>
        <taxon>Bacteria</taxon>
        <taxon>Bacillati</taxon>
        <taxon>Bacillota</taxon>
        <taxon>Clostridia</taxon>
        <taxon>Eubacteriales</taxon>
        <taxon>Peptococcaceae</taxon>
        <taxon>Desulfofundulus</taxon>
    </lineage>
</organism>
<dbReference type="GO" id="GO:0016020">
    <property type="term" value="C:membrane"/>
    <property type="evidence" value="ECO:0007669"/>
    <property type="project" value="InterPro"/>
</dbReference>
<dbReference type="InterPro" id="IPR025991">
    <property type="entry name" value="Chemoreceptor_zinc-bind_dom"/>
</dbReference>
<name>A0A6N7IVN5_9FIRM</name>
<dbReference type="SMART" id="SM00283">
    <property type="entry name" value="MA"/>
    <property type="match status" value="1"/>
</dbReference>
<feature type="domain" description="Methyl-accepting transducer" evidence="4">
    <location>
        <begin position="44"/>
        <end position="261"/>
    </location>
</feature>
<evidence type="ECO:0000313" key="6">
    <source>
        <dbReference type="Proteomes" id="UP000441717"/>
    </source>
</evidence>
<protein>
    <recommendedName>
        <fullName evidence="4">Methyl-accepting transducer domain-containing protein</fullName>
    </recommendedName>
</protein>
<evidence type="ECO:0000256" key="2">
    <source>
        <dbReference type="ARBA" id="ARBA00029447"/>
    </source>
</evidence>
<proteinExistence type="inferred from homology"/>
<dbReference type="RefSeq" id="WP_152948105.1">
    <property type="nucleotide sequence ID" value="NZ_WHYR01000058.1"/>
</dbReference>
<dbReference type="OrthoDB" id="9816519at2"/>
<dbReference type="SUPFAM" id="SSF58104">
    <property type="entry name" value="Methyl-accepting chemotaxis protein (MCP) signaling domain"/>
    <property type="match status" value="1"/>
</dbReference>
<evidence type="ECO:0000256" key="1">
    <source>
        <dbReference type="ARBA" id="ARBA00023224"/>
    </source>
</evidence>
<dbReference type="Pfam" id="PF00015">
    <property type="entry name" value="MCPsignal"/>
    <property type="match status" value="1"/>
</dbReference>
<dbReference type="PANTHER" id="PTHR32089">
    <property type="entry name" value="METHYL-ACCEPTING CHEMOTAXIS PROTEIN MCPB"/>
    <property type="match status" value="1"/>
</dbReference>
<comment type="caution">
    <text evidence="5">The sequence shown here is derived from an EMBL/GenBank/DDBJ whole genome shotgun (WGS) entry which is preliminary data.</text>
</comment>
<keyword evidence="1 3" id="KW-0807">Transducer</keyword>